<sequence>MAKTQEKGCQNGKKDSFELSFWSNCGFAGRAAPAGLAMRRGAAKPQTEPACWRRAEQTCEPQSVAPAVGRRPQKKSPL</sequence>
<dbReference type="EMBL" id="CP002831">
    <property type="protein sequence ID" value="AFC24006.1"/>
    <property type="molecule type" value="Genomic_DNA"/>
</dbReference>
<proteinExistence type="predicted"/>
<reference evidence="2 3" key="1">
    <citation type="journal article" date="2012" name="Stand. Genomic Sci.">
        <title>Complete genome sequencing and analysis of Saprospira grandis str. Lewin, a predatory marine bacterium.</title>
        <authorList>
            <person name="Saw J.H."/>
            <person name="Yuryev A."/>
            <person name="Kanbe M."/>
            <person name="Hou S."/>
            <person name="Young A.G."/>
            <person name="Aizawa S."/>
            <person name="Alam M."/>
        </authorList>
    </citation>
    <scope>NUCLEOTIDE SEQUENCE [LARGE SCALE GENOMIC DNA]</scope>
    <source>
        <strain evidence="2 3">Lewin</strain>
    </source>
</reference>
<evidence type="ECO:0000256" key="1">
    <source>
        <dbReference type="SAM" id="MobiDB-lite"/>
    </source>
</evidence>
<accession>H6L592</accession>
<name>H6L592_SAPGL</name>
<dbReference type="Proteomes" id="UP000007519">
    <property type="component" value="Chromosome"/>
</dbReference>
<dbReference type="AlphaFoldDB" id="H6L592"/>
<keyword evidence="3" id="KW-1185">Reference proteome</keyword>
<feature type="region of interest" description="Disordered" evidence="1">
    <location>
        <begin position="55"/>
        <end position="78"/>
    </location>
</feature>
<protein>
    <submittedName>
        <fullName evidence="2">Uncharacterized protein</fullName>
    </submittedName>
</protein>
<evidence type="ECO:0000313" key="3">
    <source>
        <dbReference type="Proteomes" id="UP000007519"/>
    </source>
</evidence>
<organism evidence="2 3">
    <name type="scientific">Saprospira grandis (strain Lewin)</name>
    <dbReference type="NCBI Taxonomy" id="984262"/>
    <lineage>
        <taxon>Bacteria</taxon>
        <taxon>Pseudomonadati</taxon>
        <taxon>Bacteroidota</taxon>
        <taxon>Saprospiria</taxon>
        <taxon>Saprospirales</taxon>
        <taxon>Saprospiraceae</taxon>
        <taxon>Saprospira</taxon>
    </lineage>
</organism>
<evidence type="ECO:0000313" key="2">
    <source>
        <dbReference type="EMBL" id="AFC24006.1"/>
    </source>
</evidence>
<dbReference type="KEGG" id="sgn:SGRA_1271"/>
<dbReference type="HOGENOM" id="CLU_2620013_0_0_10"/>
<gene>
    <name evidence="2" type="ordered locus">SGRA_1271</name>
</gene>